<protein>
    <submittedName>
        <fullName evidence="2">Uncharacterized protein</fullName>
    </submittedName>
</protein>
<feature type="region of interest" description="Disordered" evidence="1">
    <location>
        <begin position="88"/>
        <end position="115"/>
    </location>
</feature>
<dbReference type="AlphaFoldDB" id="A0A1Q2CGU3"/>
<dbReference type="Proteomes" id="UP000188324">
    <property type="component" value="Chromosome"/>
</dbReference>
<evidence type="ECO:0000313" key="2">
    <source>
        <dbReference type="EMBL" id="AQP45265.1"/>
    </source>
</evidence>
<dbReference type="STRING" id="1610493.RPIT_11050"/>
<feature type="compositionally biased region" description="Basic and acidic residues" evidence="1">
    <location>
        <begin position="98"/>
        <end position="115"/>
    </location>
</feature>
<proteinExistence type="predicted"/>
<accession>A0A1Q2CGU3</accession>
<dbReference type="RefSeq" id="WP_077343163.1">
    <property type="nucleotide sequence ID" value="NZ_CP019605.1"/>
</dbReference>
<dbReference type="OrthoDB" id="3733423at2"/>
<dbReference type="KEGG" id="tfl:RPIT_11050"/>
<gene>
    <name evidence="2" type="ORF">RPIT_11050</name>
</gene>
<organism evidence="2 3">
    <name type="scientific">Tessaracoccus flavus</name>
    <dbReference type="NCBI Taxonomy" id="1610493"/>
    <lineage>
        <taxon>Bacteria</taxon>
        <taxon>Bacillati</taxon>
        <taxon>Actinomycetota</taxon>
        <taxon>Actinomycetes</taxon>
        <taxon>Propionibacteriales</taxon>
        <taxon>Propionibacteriaceae</taxon>
        <taxon>Tessaracoccus</taxon>
    </lineage>
</organism>
<name>A0A1Q2CGU3_9ACTN</name>
<evidence type="ECO:0000256" key="1">
    <source>
        <dbReference type="SAM" id="MobiDB-lite"/>
    </source>
</evidence>
<reference evidence="2 3" key="1">
    <citation type="journal article" date="2016" name="Int. J. Syst. Evol. Microbiol.">
        <title>Tessaracoccus flavus sp. nov., isolated from the drainage system of a lindane-producing factory.</title>
        <authorList>
            <person name="Kumari R."/>
            <person name="Singh P."/>
            <person name="Schumann P."/>
            <person name="Lal R."/>
        </authorList>
    </citation>
    <scope>NUCLEOTIDE SEQUENCE [LARGE SCALE GENOMIC DNA]</scope>
    <source>
        <strain evidence="2 3">RP1T</strain>
    </source>
</reference>
<keyword evidence="3" id="KW-1185">Reference proteome</keyword>
<sequence>MSDDAALAEALGQALTGERLQLTSPALLEGQLAELGYDRRRLGEIRARCQEVRAAWPFDVGPDTRRAIGFARFDAALAEARSALGLDGLRPTMPTVRPLDRDDRRLTEDRPPHWG</sequence>
<evidence type="ECO:0000313" key="3">
    <source>
        <dbReference type="Proteomes" id="UP000188324"/>
    </source>
</evidence>
<dbReference type="EMBL" id="CP019605">
    <property type="protein sequence ID" value="AQP45265.1"/>
    <property type="molecule type" value="Genomic_DNA"/>
</dbReference>